<organism evidence="2 3">
    <name type="scientific">Stylosanthes scabra</name>
    <dbReference type="NCBI Taxonomy" id="79078"/>
    <lineage>
        <taxon>Eukaryota</taxon>
        <taxon>Viridiplantae</taxon>
        <taxon>Streptophyta</taxon>
        <taxon>Embryophyta</taxon>
        <taxon>Tracheophyta</taxon>
        <taxon>Spermatophyta</taxon>
        <taxon>Magnoliopsida</taxon>
        <taxon>eudicotyledons</taxon>
        <taxon>Gunneridae</taxon>
        <taxon>Pentapetalae</taxon>
        <taxon>rosids</taxon>
        <taxon>fabids</taxon>
        <taxon>Fabales</taxon>
        <taxon>Fabaceae</taxon>
        <taxon>Papilionoideae</taxon>
        <taxon>50 kb inversion clade</taxon>
        <taxon>dalbergioids sensu lato</taxon>
        <taxon>Dalbergieae</taxon>
        <taxon>Pterocarpus clade</taxon>
        <taxon>Stylosanthes</taxon>
    </lineage>
</organism>
<keyword evidence="1" id="KW-0472">Membrane</keyword>
<dbReference type="PANTHER" id="PTHR34781:SF2">
    <property type="entry name" value="TRANSMEMBRANE PROTEIN"/>
    <property type="match status" value="1"/>
</dbReference>
<protein>
    <submittedName>
        <fullName evidence="2">Uncharacterized protein</fullName>
    </submittedName>
</protein>
<comment type="caution">
    <text evidence="2">The sequence shown here is derived from an EMBL/GenBank/DDBJ whole genome shotgun (WGS) entry which is preliminary data.</text>
</comment>
<dbReference type="EMBL" id="JASCZI010182391">
    <property type="protein sequence ID" value="MED6187801.1"/>
    <property type="molecule type" value="Genomic_DNA"/>
</dbReference>
<feature type="transmembrane region" description="Helical" evidence="1">
    <location>
        <begin position="37"/>
        <end position="59"/>
    </location>
</feature>
<dbReference type="Proteomes" id="UP001341840">
    <property type="component" value="Unassembled WGS sequence"/>
</dbReference>
<keyword evidence="1" id="KW-0812">Transmembrane</keyword>
<evidence type="ECO:0000313" key="3">
    <source>
        <dbReference type="Proteomes" id="UP001341840"/>
    </source>
</evidence>
<accession>A0ABU6WPJ8</accession>
<sequence>MGFASLLLGISMALMLYGSVTFLIGFMLMPWVLGLVMVFYVVGIVSKLSLLVRFLLYFLTPRKDVPGPRVMALAREVSDDLPTLEPSVTYSRDFPRLFVNYINASSKLPTAWPSISSVSKQSLQGIISTETKCNSE</sequence>
<name>A0ABU6WPJ8_9FABA</name>
<feature type="transmembrane region" description="Helical" evidence="1">
    <location>
        <begin position="7"/>
        <end position="31"/>
    </location>
</feature>
<reference evidence="2 3" key="1">
    <citation type="journal article" date="2023" name="Plants (Basel)">
        <title>Bridging the Gap: Combining Genomics and Transcriptomics Approaches to Understand Stylosanthes scabra, an Orphan Legume from the Brazilian Caatinga.</title>
        <authorList>
            <person name="Ferreira-Neto J.R.C."/>
            <person name="da Silva M.D."/>
            <person name="Binneck E."/>
            <person name="de Melo N.F."/>
            <person name="da Silva R.H."/>
            <person name="de Melo A.L.T.M."/>
            <person name="Pandolfi V."/>
            <person name="Bustamante F.O."/>
            <person name="Brasileiro-Vidal A.C."/>
            <person name="Benko-Iseppon A.M."/>
        </authorList>
    </citation>
    <scope>NUCLEOTIDE SEQUENCE [LARGE SCALE GENOMIC DNA]</scope>
    <source>
        <tissue evidence="2">Leaves</tissue>
    </source>
</reference>
<evidence type="ECO:0000313" key="2">
    <source>
        <dbReference type="EMBL" id="MED6187801.1"/>
    </source>
</evidence>
<dbReference type="PANTHER" id="PTHR34781">
    <property type="entry name" value="TRANSMEMBRANE PROTEIN"/>
    <property type="match status" value="1"/>
</dbReference>
<keyword evidence="3" id="KW-1185">Reference proteome</keyword>
<keyword evidence="1" id="KW-1133">Transmembrane helix</keyword>
<gene>
    <name evidence="2" type="ORF">PIB30_079931</name>
</gene>
<evidence type="ECO:0000256" key="1">
    <source>
        <dbReference type="SAM" id="Phobius"/>
    </source>
</evidence>
<proteinExistence type="predicted"/>